<name>A0A0M3QG98_9BACT</name>
<feature type="domain" description="HipA N-terminal subdomain 1" evidence="5">
    <location>
        <begin position="12"/>
        <end position="109"/>
    </location>
</feature>
<comment type="similarity">
    <text evidence="1">Belongs to the HipA Ser/Thr kinase family.</text>
</comment>
<dbReference type="RefSeq" id="WP_053551607.1">
    <property type="nucleotide sequence ID" value="NZ_CP010802.1"/>
</dbReference>
<dbReference type="CDD" id="cd17808">
    <property type="entry name" value="HipA_Ec_like"/>
    <property type="match status" value="1"/>
</dbReference>
<keyword evidence="6" id="KW-0723">Serine/threonine-protein kinase</keyword>
<dbReference type="AlphaFoldDB" id="A0A0M3QG98"/>
<sequence>MGRKRQGAELFVFMNGEKIGLLSRVSSGKLEFRYEAGWLRSKSGRPLSLSMPMAEQIYSGDIVENYFDNLLPDSQPIRNRIQKRFGARSNRGFDLLWHIGRDCVGAIQLSPEDILVDVQKIESEPLSDADIAETLQGYRTMPLGMREDREFRISLAGAQEKTAFLRRNDKWHRPLGTTPTSHIFKLPIGRIEHSNLDLSDSVENEWLCHAVLKAYGLPVAHTEMMSFEGVKALVVERFDRRWSEDGTWLIRLPQEDMCQALGISPSLKYESDGGPGIEQIMELLLGSSNGLADRKTFMTQVFLFWVMGAIDGHAKNFSIFLRPGGAFQLTPAYDVISVYPLVGKGQYEQRKVSMAMSLKGRQHHHLWEQMFHRHWISTAKRCNFPEDEMAQIIERVLADLDRVIAQVEGELPKQFPDDVATPIFEGMKRARERIRE</sequence>
<dbReference type="Proteomes" id="UP000057158">
    <property type="component" value="Chromosome"/>
</dbReference>
<dbReference type="PANTHER" id="PTHR37419">
    <property type="entry name" value="SERINE/THREONINE-PROTEIN KINASE TOXIN HIPA"/>
    <property type="match status" value="1"/>
</dbReference>
<dbReference type="OrthoDB" id="9805913at2"/>
<dbReference type="PANTHER" id="PTHR37419:SF1">
    <property type="entry name" value="SERINE_THREONINE-PROTEIN KINASE TOXIN HIPA"/>
    <property type="match status" value="1"/>
</dbReference>
<dbReference type="InterPro" id="IPR052028">
    <property type="entry name" value="HipA_Ser/Thr_kinase"/>
</dbReference>
<dbReference type="PATRIC" id="fig|1603606.3.peg.3103"/>
<keyword evidence="7" id="KW-1185">Reference proteome</keyword>
<dbReference type="GO" id="GO:0005829">
    <property type="term" value="C:cytosol"/>
    <property type="evidence" value="ECO:0007669"/>
    <property type="project" value="TreeGrafter"/>
</dbReference>
<dbReference type="GO" id="GO:0004674">
    <property type="term" value="F:protein serine/threonine kinase activity"/>
    <property type="evidence" value="ECO:0007669"/>
    <property type="project" value="UniProtKB-KW"/>
</dbReference>
<dbReference type="Pfam" id="PF07804">
    <property type="entry name" value="HipA_C"/>
    <property type="match status" value="1"/>
</dbReference>
<reference evidence="6 7" key="1">
    <citation type="submission" date="2015-07" db="EMBL/GenBank/DDBJ databases">
        <title>Isolation and Genomic Characterization of a Novel Halophilic Metal-Reducing Deltaproteobacterium from the Deep Subsurface.</title>
        <authorList>
            <person name="Badalamenti J.P."/>
            <person name="Summers Z.M."/>
            <person name="Gralnick J.A."/>
            <person name="Bond D.R."/>
        </authorList>
    </citation>
    <scope>NUCLEOTIDE SEQUENCE [LARGE SCALE GENOMIC DNA]</scope>
    <source>
        <strain evidence="6 7">WTL</strain>
    </source>
</reference>
<proteinExistence type="inferred from homology"/>
<evidence type="ECO:0000256" key="3">
    <source>
        <dbReference type="ARBA" id="ARBA00022777"/>
    </source>
</evidence>
<evidence type="ECO:0000259" key="5">
    <source>
        <dbReference type="Pfam" id="PF13657"/>
    </source>
</evidence>
<dbReference type="NCBIfam" id="TIGR03071">
    <property type="entry name" value="couple_hipA"/>
    <property type="match status" value="1"/>
</dbReference>
<dbReference type="KEGG" id="des:DSOUD_2879"/>
<dbReference type="InterPro" id="IPR012893">
    <property type="entry name" value="HipA-like_C"/>
</dbReference>
<evidence type="ECO:0000259" key="4">
    <source>
        <dbReference type="Pfam" id="PF07804"/>
    </source>
</evidence>
<feature type="domain" description="HipA-like C-terminal" evidence="4">
    <location>
        <begin position="153"/>
        <end position="401"/>
    </location>
</feature>
<protein>
    <submittedName>
        <fullName evidence="6">Serine/threonine protein kinase</fullName>
    </submittedName>
</protein>
<dbReference type="InterPro" id="IPR017508">
    <property type="entry name" value="HipA_N1"/>
</dbReference>
<gene>
    <name evidence="6" type="ORF">DSOUD_2879</name>
</gene>
<dbReference type="EMBL" id="CP010802">
    <property type="protein sequence ID" value="ALC17609.1"/>
    <property type="molecule type" value="Genomic_DNA"/>
</dbReference>
<evidence type="ECO:0000313" key="7">
    <source>
        <dbReference type="Proteomes" id="UP000057158"/>
    </source>
</evidence>
<keyword evidence="2" id="KW-0808">Transferase</keyword>
<keyword evidence="3 6" id="KW-0418">Kinase</keyword>
<accession>A0A0M3QG98</accession>
<evidence type="ECO:0000256" key="1">
    <source>
        <dbReference type="ARBA" id="ARBA00010164"/>
    </source>
</evidence>
<organism evidence="6 7">
    <name type="scientific">Desulfuromonas soudanensis</name>
    <dbReference type="NCBI Taxonomy" id="1603606"/>
    <lineage>
        <taxon>Bacteria</taxon>
        <taxon>Pseudomonadati</taxon>
        <taxon>Thermodesulfobacteriota</taxon>
        <taxon>Desulfuromonadia</taxon>
        <taxon>Desulfuromonadales</taxon>
        <taxon>Desulfuromonadaceae</taxon>
        <taxon>Desulfuromonas</taxon>
    </lineage>
</organism>
<dbReference type="Pfam" id="PF13657">
    <property type="entry name" value="Couple_hipA"/>
    <property type="match status" value="1"/>
</dbReference>
<evidence type="ECO:0000256" key="2">
    <source>
        <dbReference type="ARBA" id="ARBA00022679"/>
    </source>
</evidence>
<evidence type="ECO:0000313" key="6">
    <source>
        <dbReference type="EMBL" id="ALC17609.1"/>
    </source>
</evidence>
<dbReference type="STRING" id="1603606.DSOUD_2879"/>